<evidence type="ECO:0000313" key="2">
    <source>
        <dbReference type="EMBL" id="KAJ1189589.1"/>
    </source>
</evidence>
<dbReference type="Proteomes" id="UP001066276">
    <property type="component" value="Chromosome 3_1"/>
</dbReference>
<proteinExistence type="predicted"/>
<dbReference type="AlphaFoldDB" id="A0AAV7UKR8"/>
<protein>
    <submittedName>
        <fullName evidence="2">Uncharacterized protein</fullName>
    </submittedName>
</protein>
<evidence type="ECO:0000256" key="1">
    <source>
        <dbReference type="SAM" id="MobiDB-lite"/>
    </source>
</evidence>
<gene>
    <name evidence="2" type="ORF">NDU88_006333</name>
</gene>
<evidence type="ECO:0000313" key="3">
    <source>
        <dbReference type="Proteomes" id="UP001066276"/>
    </source>
</evidence>
<keyword evidence="3" id="KW-1185">Reference proteome</keyword>
<reference evidence="2" key="1">
    <citation type="journal article" date="2022" name="bioRxiv">
        <title>Sequencing and chromosome-scale assembly of the giantPleurodeles waltlgenome.</title>
        <authorList>
            <person name="Brown T."/>
            <person name="Elewa A."/>
            <person name="Iarovenko S."/>
            <person name="Subramanian E."/>
            <person name="Araus A.J."/>
            <person name="Petzold A."/>
            <person name="Susuki M."/>
            <person name="Suzuki K.-i.T."/>
            <person name="Hayashi T."/>
            <person name="Toyoda A."/>
            <person name="Oliveira C."/>
            <person name="Osipova E."/>
            <person name="Leigh N.D."/>
            <person name="Simon A."/>
            <person name="Yun M.H."/>
        </authorList>
    </citation>
    <scope>NUCLEOTIDE SEQUENCE</scope>
    <source>
        <strain evidence="2">20211129_DDA</strain>
        <tissue evidence="2">Liver</tissue>
    </source>
</reference>
<dbReference type="EMBL" id="JANPWB010000005">
    <property type="protein sequence ID" value="KAJ1189589.1"/>
    <property type="molecule type" value="Genomic_DNA"/>
</dbReference>
<organism evidence="2 3">
    <name type="scientific">Pleurodeles waltl</name>
    <name type="common">Iberian ribbed newt</name>
    <dbReference type="NCBI Taxonomy" id="8319"/>
    <lineage>
        <taxon>Eukaryota</taxon>
        <taxon>Metazoa</taxon>
        <taxon>Chordata</taxon>
        <taxon>Craniata</taxon>
        <taxon>Vertebrata</taxon>
        <taxon>Euteleostomi</taxon>
        <taxon>Amphibia</taxon>
        <taxon>Batrachia</taxon>
        <taxon>Caudata</taxon>
        <taxon>Salamandroidea</taxon>
        <taxon>Salamandridae</taxon>
        <taxon>Pleurodelinae</taxon>
        <taxon>Pleurodeles</taxon>
    </lineage>
</organism>
<feature type="compositionally biased region" description="Polar residues" evidence="1">
    <location>
        <begin position="1"/>
        <end position="13"/>
    </location>
</feature>
<feature type="region of interest" description="Disordered" evidence="1">
    <location>
        <begin position="1"/>
        <end position="31"/>
    </location>
</feature>
<comment type="caution">
    <text evidence="2">The sequence shown here is derived from an EMBL/GenBank/DDBJ whole genome shotgun (WGS) entry which is preliminary data.</text>
</comment>
<accession>A0AAV7UKR8</accession>
<name>A0AAV7UKR8_PLEWA</name>
<sequence length="129" mass="13841">MQSQDLSPGAQSRQDGRQPYDRGAAGATQGLPVYNYQRMLPGPQKAAWQRSCVAERPAGERGSAILPYTLLTPLPSSSSKAALALGVQSISREPRAQFNRWAKDQRSDLVGAGVAQELLRSHPESLGAP</sequence>